<name>A0A061H4I4_9BASI</name>
<dbReference type="KEGG" id="pfp:PFL1_04557"/>
<dbReference type="AlphaFoldDB" id="A0A061H4I4"/>
<proteinExistence type="predicted"/>
<dbReference type="OrthoDB" id="3358788at2759"/>
<organism evidence="2 3">
    <name type="scientific">Pseudozyma flocculosa PF-1</name>
    <dbReference type="NCBI Taxonomy" id="1277687"/>
    <lineage>
        <taxon>Eukaryota</taxon>
        <taxon>Fungi</taxon>
        <taxon>Dikarya</taxon>
        <taxon>Basidiomycota</taxon>
        <taxon>Ustilaginomycotina</taxon>
        <taxon>Ustilaginomycetes</taxon>
        <taxon>Ustilaginales</taxon>
        <taxon>Ustilaginaceae</taxon>
        <taxon>Pseudozyma</taxon>
    </lineage>
</organism>
<feature type="compositionally biased region" description="Low complexity" evidence="1">
    <location>
        <begin position="21"/>
        <end position="41"/>
    </location>
</feature>
<feature type="region of interest" description="Disordered" evidence="1">
    <location>
        <begin position="21"/>
        <end position="49"/>
    </location>
</feature>
<sequence length="316" mass="33267">MNTLARPLTRTVARSTAVPLLPAPGRLLPPSSVSFSTSSSSSRHRSGLRPTTLGFSFGTGLAASAFIPSSSVSSDDAGATTGTRRYTVASPDESPAGGEVKGSSTIWRKASPTAPRRQTVTLVFLSDEGSKVGLGQMVKSLTGGVGGRAVWQPYIAYFREAGYDALDLNLSSPSSSPTVAELTDELHNQIRLASLQRLPVLFVRDGTLASDVVSEYITPSDANGDQSSWWKKLFSNPANSRPALSGLIVIDAPTAAQEASSKYGTHKKLNVLLVGSNGQAPQDGPTKVRSLVTAGKSDEETIKAIERWLIDSGYEG</sequence>
<protein>
    <submittedName>
        <fullName evidence="2">Uncharacterized protein</fullName>
    </submittedName>
</protein>
<accession>A0A061H4I4</accession>
<dbReference type="eggNOG" id="ENOG502TDBA">
    <property type="taxonomic scope" value="Eukaryota"/>
</dbReference>
<reference evidence="2 3" key="1">
    <citation type="journal article" date="2013" name="Plant Cell">
        <title>The transition from a phytopathogenic smut ancestor to an anamorphic biocontrol agent deciphered by comparative whole-genome analysis.</title>
        <authorList>
            <person name="Lefebvre F."/>
            <person name="Joly D.L."/>
            <person name="Labbe C."/>
            <person name="Teichmann B."/>
            <person name="Linning R."/>
            <person name="Belzile F."/>
            <person name="Bakkeren G."/>
            <person name="Belanger R.R."/>
        </authorList>
    </citation>
    <scope>NUCLEOTIDE SEQUENCE [LARGE SCALE GENOMIC DNA]</scope>
    <source>
        <strain evidence="2 3">PF-1</strain>
    </source>
</reference>
<evidence type="ECO:0000313" key="3">
    <source>
        <dbReference type="Proteomes" id="UP000053664"/>
    </source>
</evidence>
<evidence type="ECO:0000313" key="2">
    <source>
        <dbReference type="EMBL" id="EPQ27812.1"/>
    </source>
</evidence>
<dbReference type="Proteomes" id="UP000053664">
    <property type="component" value="Unassembled WGS sequence"/>
</dbReference>
<evidence type="ECO:0000256" key="1">
    <source>
        <dbReference type="SAM" id="MobiDB-lite"/>
    </source>
</evidence>
<gene>
    <name evidence="2" type="ORF">PFL1_04557</name>
</gene>
<dbReference type="RefSeq" id="XP_007880274.1">
    <property type="nucleotide sequence ID" value="XM_007882083.1"/>
</dbReference>
<dbReference type="HOGENOM" id="CLU_858229_0_0_1"/>
<dbReference type="EMBL" id="KE361637">
    <property type="protein sequence ID" value="EPQ27812.1"/>
    <property type="molecule type" value="Genomic_DNA"/>
</dbReference>
<feature type="region of interest" description="Disordered" evidence="1">
    <location>
        <begin position="86"/>
        <end position="112"/>
    </location>
</feature>
<dbReference type="GeneID" id="19318658"/>